<dbReference type="InterPro" id="IPR021140">
    <property type="entry name" value="Inh/Omp19"/>
</dbReference>
<feature type="region of interest" description="Disordered" evidence="2">
    <location>
        <begin position="70"/>
        <end position="109"/>
    </location>
</feature>
<dbReference type="Proteomes" id="UP000606044">
    <property type="component" value="Unassembled WGS sequence"/>
</dbReference>
<evidence type="ECO:0000313" key="5">
    <source>
        <dbReference type="Proteomes" id="UP000606044"/>
    </source>
</evidence>
<feature type="domain" description="Alkaline proteinase inhibitor/ Outer membrane lipoprotein Omp19" evidence="3">
    <location>
        <begin position="218"/>
        <end position="313"/>
    </location>
</feature>
<feature type="compositionally biased region" description="Low complexity" evidence="2">
    <location>
        <begin position="84"/>
        <end position="98"/>
    </location>
</feature>
<evidence type="ECO:0000313" key="4">
    <source>
        <dbReference type="EMBL" id="GGF89367.1"/>
    </source>
</evidence>
<dbReference type="GO" id="GO:0004866">
    <property type="term" value="F:endopeptidase inhibitor activity"/>
    <property type="evidence" value="ECO:0007669"/>
    <property type="project" value="InterPro"/>
</dbReference>
<evidence type="ECO:0000256" key="1">
    <source>
        <dbReference type="ARBA" id="ARBA00022729"/>
    </source>
</evidence>
<evidence type="ECO:0000256" key="2">
    <source>
        <dbReference type="SAM" id="MobiDB-lite"/>
    </source>
</evidence>
<reference evidence="4" key="2">
    <citation type="submission" date="2020-09" db="EMBL/GenBank/DDBJ databases">
        <authorList>
            <person name="Sun Q."/>
            <person name="Sedlacek I."/>
        </authorList>
    </citation>
    <scope>NUCLEOTIDE SEQUENCE</scope>
    <source>
        <strain evidence="4">CCM 7897</strain>
    </source>
</reference>
<dbReference type="AlphaFoldDB" id="A0A917CJ70"/>
<gene>
    <name evidence="4" type="ORF">GCM10007301_56610</name>
</gene>
<organism evidence="4 5">
    <name type="scientific">Azorhizobium oxalatiphilum</name>
    <dbReference type="NCBI Taxonomy" id="980631"/>
    <lineage>
        <taxon>Bacteria</taxon>
        <taxon>Pseudomonadati</taxon>
        <taxon>Pseudomonadota</taxon>
        <taxon>Alphaproteobacteria</taxon>
        <taxon>Hyphomicrobiales</taxon>
        <taxon>Xanthobacteraceae</taxon>
        <taxon>Azorhizobium</taxon>
    </lineage>
</organism>
<reference evidence="4" key="1">
    <citation type="journal article" date="2014" name="Int. J. Syst. Evol. Microbiol.">
        <title>Complete genome sequence of Corynebacterium casei LMG S-19264T (=DSM 44701T), isolated from a smear-ripened cheese.</title>
        <authorList>
            <consortium name="US DOE Joint Genome Institute (JGI-PGF)"/>
            <person name="Walter F."/>
            <person name="Albersmeier A."/>
            <person name="Kalinowski J."/>
            <person name="Ruckert C."/>
        </authorList>
    </citation>
    <scope>NUCLEOTIDE SEQUENCE</scope>
    <source>
        <strain evidence="4">CCM 7897</strain>
    </source>
</reference>
<keyword evidence="1" id="KW-0732">Signal</keyword>
<dbReference type="Gene3D" id="2.40.128.10">
    <property type="match status" value="2"/>
</dbReference>
<dbReference type="SUPFAM" id="SSF50882">
    <property type="entry name" value="beta-Barrel protease inhibitors"/>
    <property type="match status" value="2"/>
</dbReference>
<proteinExistence type="predicted"/>
<comment type="caution">
    <text evidence="4">The sequence shown here is derived from an EMBL/GenBank/DDBJ whole genome shotgun (WGS) entry which is preliminary data.</text>
</comment>
<sequence length="314" mass="31829">MRSGFLPLPILDGADAPLLSSMSGQVPLASSRARERAACFSAARSSGYGAVLWAVMLGVMAAGSTAGDVAQAQSNAPPKPPVSVPAKPAAPGTAAQKPVPAPKAPDPALKAEAEKRAGSLMLASADGERNCPVELKTAVAASGFALSFGTGGCPAVPFTAQVAGWLPDASGSIVMVSAQGRQVAEFTEGAGGAYEALREGDGVYFLAPPAALQEDMARPEEMLGTWDLSRTAGTPLCRWVFGEGAAAKGGFSVTVMPGCDSALAGFAPTSWRLEGGNVLVSSGSGASTLRFARQEDGGWAKVPERGRPLLMSRP</sequence>
<evidence type="ECO:0000259" key="3">
    <source>
        <dbReference type="Pfam" id="PF02974"/>
    </source>
</evidence>
<feature type="domain" description="Alkaline proteinase inhibitor/ Outer membrane lipoprotein Omp19" evidence="3">
    <location>
        <begin position="115"/>
        <end position="201"/>
    </location>
</feature>
<name>A0A917CJ70_9HYPH</name>
<dbReference type="Pfam" id="PF02974">
    <property type="entry name" value="Inh"/>
    <property type="match status" value="2"/>
</dbReference>
<dbReference type="EMBL" id="BMCT01000014">
    <property type="protein sequence ID" value="GGF89367.1"/>
    <property type="molecule type" value="Genomic_DNA"/>
</dbReference>
<protein>
    <recommendedName>
        <fullName evidence="3">Alkaline proteinase inhibitor/ Outer membrane lipoprotein Omp19 domain-containing protein</fullName>
    </recommendedName>
</protein>
<accession>A0A917CJ70</accession>
<keyword evidence="5" id="KW-1185">Reference proteome</keyword>
<dbReference type="InterPro" id="IPR016085">
    <property type="entry name" value="Protease_inh_B-barrel_dom"/>
</dbReference>